<evidence type="ECO:0000313" key="2">
    <source>
        <dbReference type="Proteomes" id="UP000633509"/>
    </source>
</evidence>
<comment type="caution">
    <text evidence="1">The sequence shown here is derived from an EMBL/GenBank/DDBJ whole genome shotgun (WGS) entry which is preliminary data.</text>
</comment>
<evidence type="ECO:0000313" key="1">
    <source>
        <dbReference type="EMBL" id="MBE1584225.1"/>
    </source>
</evidence>
<dbReference type="EMBL" id="JADBEK010000001">
    <property type="protein sequence ID" value="MBE1584225.1"/>
    <property type="molecule type" value="Genomic_DNA"/>
</dbReference>
<proteinExistence type="predicted"/>
<gene>
    <name evidence="1" type="ORF">H4W80_002483</name>
</gene>
<protein>
    <submittedName>
        <fullName evidence="1">Uncharacterized protein</fullName>
    </submittedName>
</protein>
<reference evidence="1 2" key="1">
    <citation type="submission" date="2020-10" db="EMBL/GenBank/DDBJ databases">
        <title>Sequencing the genomes of 1000 actinobacteria strains.</title>
        <authorList>
            <person name="Klenk H.-P."/>
        </authorList>
    </citation>
    <scope>NUCLEOTIDE SEQUENCE [LARGE SCALE GENOMIC DNA]</scope>
    <source>
        <strain evidence="1 2">DSM 43173</strain>
    </source>
</reference>
<name>A0ABR9LU90_9ACTN</name>
<accession>A0ABR9LU90</accession>
<sequence length="78" mass="8541">MDEIVDRAYGGDRHRYGPLRRVRMGVQMATNEPLRLDLDALDVMTVELPGEDLVKALGMGLGNTEVGASGIARTSWLI</sequence>
<dbReference type="RefSeq" id="WP_192785191.1">
    <property type="nucleotide sequence ID" value="NZ_JADBEK010000001.1"/>
</dbReference>
<keyword evidence="2" id="KW-1185">Reference proteome</keyword>
<dbReference type="Proteomes" id="UP000633509">
    <property type="component" value="Unassembled WGS sequence"/>
</dbReference>
<organism evidence="1 2">
    <name type="scientific">Nonomuraea angiospora</name>
    <dbReference type="NCBI Taxonomy" id="46172"/>
    <lineage>
        <taxon>Bacteria</taxon>
        <taxon>Bacillati</taxon>
        <taxon>Actinomycetota</taxon>
        <taxon>Actinomycetes</taxon>
        <taxon>Streptosporangiales</taxon>
        <taxon>Streptosporangiaceae</taxon>
        <taxon>Nonomuraea</taxon>
    </lineage>
</organism>